<organism evidence="4 5">
    <name type="scientific">Cellulomonas triticagri</name>
    <dbReference type="NCBI Taxonomy" id="2483352"/>
    <lineage>
        <taxon>Bacteria</taxon>
        <taxon>Bacillati</taxon>
        <taxon>Actinomycetota</taxon>
        <taxon>Actinomycetes</taxon>
        <taxon>Micrococcales</taxon>
        <taxon>Cellulomonadaceae</taxon>
        <taxon>Cellulomonas</taxon>
    </lineage>
</organism>
<keyword evidence="5" id="KW-1185">Reference proteome</keyword>
<reference evidence="4 5" key="1">
    <citation type="submission" date="2018-10" db="EMBL/GenBank/DDBJ databases">
        <title>Isolation, diversity and antifungal activity of actinobacteria from wheat.</title>
        <authorList>
            <person name="Han C."/>
        </authorList>
    </citation>
    <scope>NUCLEOTIDE SEQUENCE [LARGE SCALE GENOMIC DNA]</scope>
    <source>
        <strain evidence="4 5">NEAU-YY56</strain>
    </source>
</reference>
<keyword evidence="2" id="KW-0732">Signal</keyword>
<dbReference type="CDD" id="cd08545">
    <property type="entry name" value="YcnI_like"/>
    <property type="match status" value="1"/>
</dbReference>
<evidence type="ECO:0000313" key="5">
    <source>
        <dbReference type="Proteomes" id="UP000269289"/>
    </source>
</evidence>
<name>A0A3M2IWY4_9CELL</name>
<accession>A0A3M2IWY4</accession>
<keyword evidence="1" id="KW-0472">Membrane</keyword>
<gene>
    <name evidence="4" type="ORF">EBM89_19895</name>
</gene>
<dbReference type="Pfam" id="PF07987">
    <property type="entry name" value="DUF1775"/>
    <property type="match status" value="1"/>
</dbReference>
<evidence type="ECO:0000313" key="4">
    <source>
        <dbReference type="EMBL" id="RMI02878.1"/>
    </source>
</evidence>
<dbReference type="AlphaFoldDB" id="A0A3M2IWY4"/>
<evidence type="ECO:0000259" key="3">
    <source>
        <dbReference type="Pfam" id="PF07987"/>
    </source>
</evidence>
<comment type="caution">
    <text evidence="4">The sequence shown here is derived from an EMBL/GenBank/DDBJ whole genome shotgun (WGS) entry which is preliminary data.</text>
</comment>
<feature type="signal peptide" evidence="2">
    <location>
        <begin position="1"/>
        <end position="25"/>
    </location>
</feature>
<dbReference type="InterPro" id="IPR038507">
    <property type="entry name" value="YcnI-like_sf"/>
</dbReference>
<dbReference type="Proteomes" id="UP000269289">
    <property type="component" value="Unassembled WGS sequence"/>
</dbReference>
<feature type="chain" id="PRO_5039561818" evidence="2">
    <location>
        <begin position="26"/>
        <end position="248"/>
    </location>
</feature>
<evidence type="ECO:0000256" key="2">
    <source>
        <dbReference type="SAM" id="SignalP"/>
    </source>
</evidence>
<protein>
    <submittedName>
        <fullName evidence="4">DUF1775 domain-containing protein</fullName>
    </submittedName>
</protein>
<feature type="transmembrane region" description="Helical" evidence="1">
    <location>
        <begin position="221"/>
        <end position="242"/>
    </location>
</feature>
<proteinExistence type="predicted"/>
<dbReference type="InterPro" id="IPR012533">
    <property type="entry name" value="YcnI-copper_dom"/>
</dbReference>
<dbReference type="Gene3D" id="2.60.40.2230">
    <property type="entry name" value="Uncharacterised protein YcnI-like PF07987, DUF1775"/>
    <property type="match status" value="1"/>
</dbReference>
<dbReference type="OrthoDB" id="9810871at2"/>
<dbReference type="RefSeq" id="WP_122151313.1">
    <property type="nucleotide sequence ID" value="NZ_RFFI01000201.1"/>
</dbReference>
<keyword evidence="1" id="KW-1133">Transmembrane helix</keyword>
<sequence>MSRTTRTVRPAVTARLAAVVALASAAVLGSAIAASAHVHVDPATTVAGSYSVLTVRVPNESATASTTQVVVDLPTDVPFTYVATEPVPGWTATVEEGDLPAPVEVAGATITQAPLRVVWTADPGEGAGIADGEFQRFAMSAGPLPEAGTDVVLPAHQTYSDGSVVDWDQVAAGDEEPEYPAPVFTTTEPADATAEPAAGTEAATAEVPADAAPAAEAPSNALPISLGAAALVAALAALVVALRSRRTR</sequence>
<evidence type="ECO:0000256" key="1">
    <source>
        <dbReference type="SAM" id="Phobius"/>
    </source>
</evidence>
<dbReference type="EMBL" id="RFFI01000201">
    <property type="protein sequence ID" value="RMI02878.1"/>
    <property type="molecule type" value="Genomic_DNA"/>
</dbReference>
<feature type="domain" description="YncI copper-binding" evidence="3">
    <location>
        <begin position="37"/>
        <end position="185"/>
    </location>
</feature>
<keyword evidence="1" id="KW-0812">Transmembrane</keyword>